<feature type="transmembrane region" description="Helical" evidence="1">
    <location>
        <begin position="256"/>
        <end position="277"/>
    </location>
</feature>
<keyword evidence="1" id="KW-0812">Transmembrane</keyword>
<dbReference type="Proteomes" id="UP000296706">
    <property type="component" value="Chromosome"/>
</dbReference>
<dbReference type="PANTHER" id="PTHR23530">
    <property type="entry name" value="TRANSPORT PROTEIN-RELATED"/>
    <property type="match status" value="1"/>
</dbReference>
<feature type="transmembrane region" description="Helical" evidence="1">
    <location>
        <begin position="139"/>
        <end position="158"/>
    </location>
</feature>
<dbReference type="AlphaFoldDB" id="A0A4D6HHH3"/>
<keyword evidence="1" id="KW-1133">Transmembrane helix</keyword>
<feature type="transmembrane region" description="Helical" evidence="1">
    <location>
        <begin position="382"/>
        <end position="403"/>
    </location>
</feature>
<dbReference type="GeneID" id="39849441"/>
<proteinExistence type="predicted"/>
<evidence type="ECO:0000313" key="2">
    <source>
        <dbReference type="EMBL" id="QCC52686.1"/>
    </source>
</evidence>
<feature type="transmembrane region" description="Helical" evidence="1">
    <location>
        <begin position="298"/>
        <end position="324"/>
    </location>
</feature>
<dbReference type="Gene3D" id="1.20.1250.20">
    <property type="entry name" value="MFS general substrate transporter like domains"/>
    <property type="match status" value="1"/>
</dbReference>
<dbReference type="RefSeq" id="WP_079979375.1">
    <property type="nucleotide sequence ID" value="NZ_CP031310.1"/>
</dbReference>
<feature type="transmembrane region" description="Helical" evidence="1">
    <location>
        <begin position="38"/>
        <end position="59"/>
    </location>
</feature>
<dbReference type="CDD" id="cd06174">
    <property type="entry name" value="MFS"/>
    <property type="match status" value="1"/>
</dbReference>
<feature type="transmembrane region" description="Helical" evidence="1">
    <location>
        <begin position="71"/>
        <end position="89"/>
    </location>
</feature>
<accession>A0A4D6HHH3</accession>
<dbReference type="InterPro" id="IPR036259">
    <property type="entry name" value="MFS_trans_sf"/>
</dbReference>
<reference evidence="2 3" key="1">
    <citation type="journal article" date="2019" name="Nat. Commun.">
        <title>A new type of DNA phosphorothioation-based antiviral system in archaea.</title>
        <authorList>
            <person name="Xiong L."/>
            <person name="Liu S."/>
            <person name="Chen S."/>
            <person name="Xiao Y."/>
            <person name="Zhu B."/>
            <person name="Gao Y."/>
            <person name="Zhang Y."/>
            <person name="Chen B."/>
            <person name="Luo J."/>
            <person name="Deng Z."/>
            <person name="Chen X."/>
            <person name="Wang L."/>
            <person name="Chen S."/>
        </authorList>
    </citation>
    <scope>NUCLEOTIDE SEQUENCE [LARGE SCALE GENOMIC DNA]</scope>
    <source>
        <strain evidence="2 3">CBA1105</strain>
    </source>
</reference>
<dbReference type="GO" id="GO:0022857">
    <property type="term" value="F:transmembrane transporter activity"/>
    <property type="evidence" value="ECO:0007669"/>
    <property type="project" value="InterPro"/>
</dbReference>
<dbReference type="OrthoDB" id="85689at2157"/>
<dbReference type="EMBL" id="CP031310">
    <property type="protein sequence ID" value="QCC52686.1"/>
    <property type="molecule type" value="Genomic_DNA"/>
</dbReference>
<organism evidence="2 3">
    <name type="scientific">Halapricum salinum</name>
    <dbReference type="NCBI Taxonomy" id="1457250"/>
    <lineage>
        <taxon>Archaea</taxon>
        <taxon>Methanobacteriati</taxon>
        <taxon>Methanobacteriota</taxon>
        <taxon>Stenosarchaea group</taxon>
        <taxon>Halobacteria</taxon>
        <taxon>Halobacteriales</taxon>
        <taxon>Haloarculaceae</taxon>
        <taxon>Halapricum</taxon>
    </lineage>
</organism>
<keyword evidence="1" id="KW-0472">Membrane</keyword>
<dbReference type="KEGG" id="hsn:DV733_16240"/>
<dbReference type="STRING" id="1457250.GCA_000755225_02127"/>
<dbReference type="InterPro" id="IPR053160">
    <property type="entry name" value="MFS_DHA3_Transporter"/>
</dbReference>
<dbReference type="InterPro" id="IPR011701">
    <property type="entry name" value="MFS"/>
</dbReference>
<feature type="transmembrane region" description="Helical" evidence="1">
    <location>
        <begin position="164"/>
        <end position="181"/>
    </location>
</feature>
<feature type="transmembrane region" description="Helical" evidence="1">
    <location>
        <begin position="219"/>
        <end position="236"/>
    </location>
</feature>
<protein>
    <submittedName>
        <fullName evidence="2">MFS transporter</fullName>
    </submittedName>
</protein>
<name>A0A4D6HHH3_9EURY</name>
<feature type="transmembrane region" description="Helical" evidence="1">
    <location>
        <begin position="12"/>
        <end position="32"/>
    </location>
</feature>
<keyword evidence="3" id="KW-1185">Reference proteome</keyword>
<gene>
    <name evidence="2" type="ORF">DV733_16240</name>
</gene>
<sequence>MPDASRTVLKYYLYRATAGPAFTYPIYTLFLLLNGLDFAAIGVIGAVQSVIVVGGEIPTGYVGDRIGRRNSLAVAAVLFLVSNAGYLFATDIWGFLFVFGTLSFGQTFVSGSGSAWLYDTLEEHDMEDEFTRVSGRASAINKVVMAVTMIAGGLLYVVDPFFPFYAAVAFSLLNIGFVLVLPKNAAYADDRGSEDDEGGPLSIVEALPTIRERITSRELRWFVVYLSLFWGALMTADMYLQPVIDRTLEQSVGPALAAYGVAVPATLGFFYASFMVVSAIASDHAADIESWLGVQKAMLLLPLGIAVFYLVPVLVPVAVFPMFFVMKGSNSLIFPISSRYINEHVESVGRATVISAIAMIRAVAGVPFRVSSGLFADLFTPLAAIAALGVCFIVGALALYTFVPPIRDVDVPESLGPEPAGAGDASTEATD</sequence>
<evidence type="ECO:0000256" key="1">
    <source>
        <dbReference type="SAM" id="Phobius"/>
    </source>
</evidence>
<dbReference type="PANTHER" id="PTHR23530:SF1">
    <property type="entry name" value="PERMEASE, MAJOR FACILITATOR SUPERFAMILY-RELATED"/>
    <property type="match status" value="1"/>
</dbReference>
<dbReference type="SUPFAM" id="SSF103473">
    <property type="entry name" value="MFS general substrate transporter"/>
    <property type="match status" value="1"/>
</dbReference>
<evidence type="ECO:0000313" key="3">
    <source>
        <dbReference type="Proteomes" id="UP000296706"/>
    </source>
</evidence>
<dbReference type="Pfam" id="PF07690">
    <property type="entry name" value="MFS_1"/>
    <property type="match status" value="1"/>
</dbReference>
<feature type="transmembrane region" description="Helical" evidence="1">
    <location>
        <begin position="95"/>
        <end position="118"/>
    </location>
</feature>